<name>Q1H1A9_METFK</name>
<dbReference type="EMBL" id="CP000284">
    <property type="protein sequence ID" value="ABE49728.1"/>
    <property type="molecule type" value="Genomic_DNA"/>
</dbReference>
<dbReference type="KEGG" id="mfa:Mfla_1460"/>
<dbReference type="AlphaFoldDB" id="Q1H1A9"/>
<reference evidence="3 4" key="1">
    <citation type="submission" date="2006-03" db="EMBL/GenBank/DDBJ databases">
        <title>Complete sequence of Methylobacillus flagellatus KT.</title>
        <authorList>
            <consortium name="US DOE Joint Genome Institute"/>
            <person name="Copeland A."/>
            <person name="Lucas S."/>
            <person name="Lapidus A."/>
            <person name="Barry K."/>
            <person name="Detter J.C."/>
            <person name="Glavina del Rio T."/>
            <person name="Hammon N."/>
            <person name="Israni S."/>
            <person name="Dalin E."/>
            <person name="Tice H."/>
            <person name="Pitluck S."/>
            <person name="Brettin T."/>
            <person name="Bruce D."/>
            <person name="Han C."/>
            <person name="Tapia R."/>
            <person name="Saunders E."/>
            <person name="Gilna P."/>
            <person name="Schmutz J."/>
            <person name="Larimer F."/>
            <person name="Land M."/>
            <person name="Kyrpides N."/>
            <person name="Anderson I."/>
            <person name="Richardson P."/>
        </authorList>
    </citation>
    <scope>NUCLEOTIDE SEQUENCE [LARGE SCALE GENOMIC DNA]</scope>
    <source>
        <strain evidence="4">KT / ATCC 51484 / DSM 6875</strain>
    </source>
</reference>
<keyword evidence="2" id="KW-0472">Membrane</keyword>
<proteinExistence type="predicted"/>
<feature type="compositionally biased region" description="Low complexity" evidence="1">
    <location>
        <begin position="285"/>
        <end position="302"/>
    </location>
</feature>
<gene>
    <name evidence="3" type="ordered locus">Mfla_1460</name>
</gene>
<feature type="region of interest" description="Disordered" evidence="1">
    <location>
        <begin position="84"/>
        <end position="104"/>
    </location>
</feature>
<evidence type="ECO:0000313" key="4">
    <source>
        <dbReference type="Proteomes" id="UP000002440"/>
    </source>
</evidence>
<evidence type="ECO:0000256" key="1">
    <source>
        <dbReference type="SAM" id="MobiDB-lite"/>
    </source>
</evidence>
<feature type="region of interest" description="Disordered" evidence="1">
    <location>
        <begin position="272"/>
        <end position="302"/>
    </location>
</feature>
<dbReference type="RefSeq" id="WP_011479682.1">
    <property type="nucleotide sequence ID" value="NC_007947.1"/>
</dbReference>
<keyword evidence="2" id="KW-1133">Transmembrane helix</keyword>
<keyword evidence="4" id="KW-1185">Reference proteome</keyword>
<feature type="transmembrane region" description="Helical" evidence="2">
    <location>
        <begin position="430"/>
        <end position="451"/>
    </location>
</feature>
<dbReference type="HOGENOM" id="CLU_595546_0_0_4"/>
<sequence>MKPIKKTFIALTAIAALTIPVAAKAFLPLAGIAILVSAGDLGGPLLISGLGFANLVAALSITAKDNNSNSDLASKPITVQIDPDKPLTVPEGWQDDKTPPPSMDVQLSCPASTSSRAECQNYGVCKYTLTTTYADDGNGRCAVTMTVSEVDFVPNQYNVVPGTFPGGTVDKVMTCPPGYSGTTSCVLQNPEQVKKPEKGKDEFRREGNQFVRDPQQNPADNNPNLVQEAPNRISYTDASTGEKVTIELNSATGGATVTHTVPNYGNNTTSQQVTTISGGSGSGSGSTVSGQSTATYPGTGDLTGTTLIPGGTGSGTGDCAHCATEVTLSNLRDITYDTRQLLSGQGAQPELAGQGLPDVLNASQDSTFTTLTANMRSMVNESGLLQLYTEKVLPASPWTLAMQDESANCNLSFQFLGQSYEISICEAQPYLHPALAFIFFVLTAIGVFNLITERPEGGA</sequence>
<protein>
    <submittedName>
        <fullName evidence="3">Uncharacterized protein</fullName>
    </submittedName>
</protein>
<dbReference type="STRING" id="265072.Mfla_1460"/>
<evidence type="ECO:0000313" key="3">
    <source>
        <dbReference type="EMBL" id="ABE49728.1"/>
    </source>
</evidence>
<accession>Q1H1A9</accession>
<keyword evidence="2" id="KW-0812">Transmembrane</keyword>
<dbReference type="Proteomes" id="UP000002440">
    <property type="component" value="Chromosome"/>
</dbReference>
<organism evidence="3 4">
    <name type="scientific">Methylobacillus flagellatus (strain ATCC 51484 / DSM 6875 / VKM B-1610 / KT)</name>
    <dbReference type="NCBI Taxonomy" id="265072"/>
    <lineage>
        <taxon>Bacteria</taxon>
        <taxon>Pseudomonadati</taxon>
        <taxon>Pseudomonadota</taxon>
        <taxon>Betaproteobacteria</taxon>
        <taxon>Nitrosomonadales</taxon>
        <taxon>Methylophilaceae</taxon>
        <taxon>Methylobacillus</taxon>
    </lineage>
</organism>
<evidence type="ECO:0000256" key="2">
    <source>
        <dbReference type="SAM" id="Phobius"/>
    </source>
</evidence>